<evidence type="ECO:0000313" key="14">
    <source>
        <dbReference type="Proteomes" id="UP000051952"/>
    </source>
</evidence>
<dbReference type="InterPro" id="IPR002550">
    <property type="entry name" value="CNNM"/>
</dbReference>
<evidence type="ECO:0000256" key="6">
    <source>
        <dbReference type="PROSITE-ProRule" id="PRU00703"/>
    </source>
</evidence>
<reference evidence="14" key="1">
    <citation type="submission" date="2015-09" db="EMBL/GenBank/DDBJ databases">
        <authorList>
            <consortium name="Pathogen Informatics"/>
        </authorList>
    </citation>
    <scope>NUCLEOTIDE SEQUENCE [LARGE SCALE GENOMIC DNA]</scope>
    <source>
        <strain evidence="14">Lake Konstanz</strain>
    </source>
</reference>
<comment type="subcellular location">
    <subcellularLocation>
        <location evidence="1">Membrane</location>
        <topology evidence="1">Multi-pass membrane protein</topology>
    </subcellularLocation>
</comment>
<evidence type="ECO:0000256" key="9">
    <source>
        <dbReference type="SAM" id="SignalP"/>
    </source>
</evidence>
<evidence type="ECO:0000256" key="1">
    <source>
        <dbReference type="ARBA" id="ARBA00004141"/>
    </source>
</evidence>
<evidence type="ECO:0000256" key="5">
    <source>
        <dbReference type="ARBA" id="ARBA00023136"/>
    </source>
</evidence>
<dbReference type="InterPro" id="IPR046342">
    <property type="entry name" value="CBS_dom_sf"/>
</dbReference>
<keyword evidence="6" id="KW-0129">CBS domain</keyword>
<evidence type="ECO:0000256" key="4">
    <source>
        <dbReference type="ARBA" id="ARBA00022989"/>
    </source>
</evidence>
<evidence type="ECO:0000259" key="11">
    <source>
        <dbReference type="PROSITE" id="PS51371"/>
    </source>
</evidence>
<organism evidence="13 14">
    <name type="scientific">Bodo saltans</name>
    <name type="common">Flagellated protozoan</name>
    <dbReference type="NCBI Taxonomy" id="75058"/>
    <lineage>
        <taxon>Eukaryota</taxon>
        <taxon>Discoba</taxon>
        <taxon>Euglenozoa</taxon>
        <taxon>Kinetoplastea</taxon>
        <taxon>Metakinetoplastina</taxon>
        <taxon>Eubodonida</taxon>
        <taxon>Bodonidae</taxon>
        <taxon>Bodo</taxon>
    </lineage>
</organism>
<proteinExistence type="predicted"/>
<dbReference type="GO" id="GO:0016020">
    <property type="term" value="C:membrane"/>
    <property type="evidence" value="ECO:0007669"/>
    <property type="project" value="UniProtKB-SubCell"/>
</dbReference>
<keyword evidence="2 7" id="KW-0812">Transmembrane</keyword>
<dbReference type="Pfam" id="PF01595">
    <property type="entry name" value="CNNM"/>
    <property type="match status" value="1"/>
</dbReference>
<dbReference type="PROSITE" id="PS50042">
    <property type="entry name" value="CNMP_BINDING_3"/>
    <property type="match status" value="1"/>
</dbReference>
<dbReference type="Pfam" id="PF25562">
    <property type="entry name" value="CNBH_CNNM2_C"/>
    <property type="match status" value="1"/>
</dbReference>
<feature type="transmembrane region" description="Helical" evidence="8">
    <location>
        <begin position="91"/>
        <end position="110"/>
    </location>
</feature>
<feature type="chain" id="PRO_5006622674" evidence="9">
    <location>
        <begin position="23"/>
        <end position="538"/>
    </location>
</feature>
<name>A0A0S4JSF9_BODSA</name>
<dbReference type="AlphaFoldDB" id="A0A0S4JSF9"/>
<dbReference type="InterPro" id="IPR014710">
    <property type="entry name" value="RmlC-like_jellyroll"/>
</dbReference>
<dbReference type="EMBL" id="CYKH01002191">
    <property type="protein sequence ID" value="CUG93744.1"/>
    <property type="molecule type" value="Genomic_DNA"/>
</dbReference>
<keyword evidence="4 7" id="KW-1133">Transmembrane helix</keyword>
<dbReference type="InterPro" id="IPR000595">
    <property type="entry name" value="cNMP-bd_dom"/>
</dbReference>
<dbReference type="PROSITE" id="PS51371">
    <property type="entry name" value="CBS"/>
    <property type="match status" value="1"/>
</dbReference>
<feature type="transmembrane region" description="Helical" evidence="8">
    <location>
        <begin position="116"/>
        <end position="135"/>
    </location>
</feature>
<feature type="domain" description="CNNM transmembrane" evidence="12">
    <location>
        <begin position="27"/>
        <end position="209"/>
    </location>
</feature>
<dbReference type="GO" id="GO:0010960">
    <property type="term" value="P:magnesium ion homeostasis"/>
    <property type="evidence" value="ECO:0007669"/>
    <property type="project" value="InterPro"/>
</dbReference>
<dbReference type="Proteomes" id="UP000051952">
    <property type="component" value="Unassembled WGS sequence"/>
</dbReference>
<accession>A0A0S4JSF9</accession>
<evidence type="ECO:0000256" key="2">
    <source>
        <dbReference type="ARBA" id="ARBA00022692"/>
    </source>
</evidence>
<protein>
    <submittedName>
        <fullName evidence="13">Membrane-associated protein, putative</fullName>
    </submittedName>
</protein>
<dbReference type="InterPro" id="IPR018490">
    <property type="entry name" value="cNMP-bd_dom_sf"/>
</dbReference>
<evidence type="ECO:0000259" key="12">
    <source>
        <dbReference type="PROSITE" id="PS51846"/>
    </source>
</evidence>
<feature type="transmembrane region" description="Helical" evidence="8">
    <location>
        <begin position="32"/>
        <end position="53"/>
    </location>
</feature>
<feature type="domain" description="CBS" evidence="11">
    <location>
        <begin position="228"/>
        <end position="289"/>
    </location>
</feature>
<dbReference type="OMA" id="KLMFMHA"/>
<evidence type="ECO:0000313" key="13">
    <source>
        <dbReference type="EMBL" id="CUG93744.1"/>
    </source>
</evidence>
<dbReference type="OrthoDB" id="5353557at2759"/>
<dbReference type="SUPFAM" id="SSF51206">
    <property type="entry name" value="cAMP-binding domain-like"/>
    <property type="match status" value="1"/>
</dbReference>
<dbReference type="PROSITE" id="PS51846">
    <property type="entry name" value="CNNM"/>
    <property type="match status" value="1"/>
</dbReference>
<dbReference type="SUPFAM" id="SSF54631">
    <property type="entry name" value="CBS-domain pair"/>
    <property type="match status" value="1"/>
</dbReference>
<keyword evidence="5 7" id="KW-0472">Membrane</keyword>
<gene>
    <name evidence="13" type="ORF">BSAL_44590</name>
</gene>
<dbReference type="InterPro" id="IPR045095">
    <property type="entry name" value="ACDP"/>
</dbReference>
<evidence type="ECO:0000259" key="10">
    <source>
        <dbReference type="PROSITE" id="PS50042"/>
    </source>
</evidence>
<evidence type="ECO:0000256" key="8">
    <source>
        <dbReference type="SAM" id="Phobius"/>
    </source>
</evidence>
<dbReference type="InterPro" id="IPR000644">
    <property type="entry name" value="CBS_dom"/>
</dbReference>
<keyword evidence="14" id="KW-1185">Reference proteome</keyword>
<feature type="domain" description="Cyclic nucleotide-binding" evidence="10">
    <location>
        <begin position="458"/>
        <end position="538"/>
    </location>
</feature>
<feature type="transmembrane region" description="Helical" evidence="8">
    <location>
        <begin position="156"/>
        <end position="176"/>
    </location>
</feature>
<evidence type="ECO:0000256" key="7">
    <source>
        <dbReference type="PROSITE-ProRule" id="PRU01193"/>
    </source>
</evidence>
<feature type="signal peptide" evidence="9">
    <location>
        <begin position="1"/>
        <end position="22"/>
    </location>
</feature>
<dbReference type="FunFam" id="3.10.580.10:FF:000006">
    <property type="entry name" value="DUF21 and CBS domain protein"/>
    <property type="match status" value="1"/>
</dbReference>
<sequence>MRQRLNATVCFAACFLVWQAHAEDSSDTSSLLTLVIADGILLCLAALFAGLTLSIMGLDTLSLEIIADSGAEPDKSYARNILPLRQLGNQLLCTLILGNVMVNTLIAQLTDSQLHGWVATILSTALITVGGEILPQALMSAHALQVGSKSAPIVRLFIILFYPICKPLSMFLNAVIGTDPGQIYERNELKKLMFMHAAHSTESGLNAGEVDLMMGAMELHEKTVVSVMTPLHEIFMLEANERLSEETIHYISEHGHSRIPVYQTHKHNIIGVLFAKDLLMINPEENTKILQLVTFYHRKCHVVPSETKLISMLKYFQTGKSHIALVQEVQQRPHGDPVYEVKGLVTMEDVIEELIHNELFDEFDVVASPAPAANQLNVQAKRNVGLSAKCARRVHLNANQMKACALFLNESLPQLNIDANEFGIALMTALTDQAAIYKVRAPRDARGLSFDDRGNVWLYRNGVSSNVFTLVIAGRVEVFAGKEEIALELPSWSILGVDALSSEHFVPTFSCRVVHDSTIMQITKQNFLSILAKCSEKV</sequence>
<dbReference type="Gene3D" id="2.60.120.10">
    <property type="entry name" value="Jelly Rolls"/>
    <property type="match status" value="1"/>
</dbReference>
<dbReference type="PANTHER" id="PTHR12064:SF81">
    <property type="entry name" value="CNNM TRANSMEMBRANE DOMAIN-CONTAINING PROTEIN"/>
    <property type="match status" value="1"/>
</dbReference>
<evidence type="ECO:0000256" key="3">
    <source>
        <dbReference type="ARBA" id="ARBA00022737"/>
    </source>
</evidence>
<keyword evidence="3" id="KW-0677">Repeat</keyword>
<keyword evidence="9" id="KW-0732">Signal</keyword>
<dbReference type="CDD" id="cd04590">
    <property type="entry name" value="CBS_pair_CorC_HlyC_assoc"/>
    <property type="match status" value="1"/>
</dbReference>
<dbReference type="VEuPathDB" id="TriTrypDB:BSAL_44590"/>
<dbReference type="InterPro" id="IPR044751">
    <property type="entry name" value="Ion_transp-like_CBS"/>
</dbReference>
<dbReference type="PANTHER" id="PTHR12064">
    <property type="entry name" value="METAL TRANSPORTER CNNM"/>
    <property type="match status" value="1"/>
</dbReference>
<dbReference type="Gene3D" id="3.10.580.10">
    <property type="entry name" value="CBS-domain"/>
    <property type="match status" value="1"/>
</dbReference>